<protein>
    <submittedName>
        <fullName evidence="2">Uncharacterized protein</fullName>
    </submittedName>
</protein>
<comment type="caution">
    <text evidence="2">The sequence shown here is derived from an EMBL/GenBank/DDBJ whole genome shotgun (WGS) entry which is preliminary data.</text>
</comment>
<reference evidence="2" key="1">
    <citation type="submission" date="2023-03" db="EMBL/GenBank/DDBJ databases">
        <title>Massive genome expansion in bonnet fungi (Mycena s.s.) driven by repeated elements and novel gene families across ecological guilds.</title>
        <authorList>
            <consortium name="Lawrence Berkeley National Laboratory"/>
            <person name="Harder C.B."/>
            <person name="Miyauchi S."/>
            <person name="Viragh M."/>
            <person name="Kuo A."/>
            <person name="Thoen E."/>
            <person name="Andreopoulos B."/>
            <person name="Lu D."/>
            <person name="Skrede I."/>
            <person name="Drula E."/>
            <person name="Henrissat B."/>
            <person name="Morin E."/>
            <person name="Kohler A."/>
            <person name="Barry K."/>
            <person name="LaButti K."/>
            <person name="Morin E."/>
            <person name="Salamov A."/>
            <person name="Lipzen A."/>
            <person name="Mereny Z."/>
            <person name="Hegedus B."/>
            <person name="Baldrian P."/>
            <person name="Stursova M."/>
            <person name="Weitz H."/>
            <person name="Taylor A."/>
            <person name="Grigoriev I.V."/>
            <person name="Nagy L.G."/>
            <person name="Martin F."/>
            <person name="Kauserud H."/>
        </authorList>
    </citation>
    <scope>NUCLEOTIDE SEQUENCE</scope>
    <source>
        <strain evidence="2">CBHHK182m</strain>
    </source>
</reference>
<name>A0AAD7HIA1_9AGAR</name>
<organism evidence="2 3">
    <name type="scientific">Mycena metata</name>
    <dbReference type="NCBI Taxonomy" id="1033252"/>
    <lineage>
        <taxon>Eukaryota</taxon>
        <taxon>Fungi</taxon>
        <taxon>Dikarya</taxon>
        <taxon>Basidiomycota</taxon>
        <taxon>Agaricomycotina</taxon>
        <taxon>Agaricomycetes</taxon>
        <taxon>Agaricomycetidae</taxon>
        <taxon>Agaricales</taxon>
        <taxon>Marasmiineae</taxon>
        <taxon>Mycenaceae</taxon>
        <taxon>Mycena</taxon>
    </lineage>
</organism>
<dbReference type="Proteomes" id="UP001215598">
    <property type="component" value="Unassembled WGS sequence"/>
</dbReference>
<dbReference type="EMBL" id="JARKIB010000230">
    <property type="protein sequence ID" value="KAJ7721360.1"/>
    <property type="molecule type" value="Genomic_DNA"/>
</dbReference>
<sequence>KEKEEKRERKKEGSKEEDPKQQGGAKEERRGKKEKRVEKSTNDTKGAKQKNMSMQSRRRRSRFYPASRARSICARSARKGGAVGACMSLAMGRNRRDWWQWKVGICDWRLCVWIGWCQSALALGLGIKEQTVYPYTPRIDRWHPNPLEFLLPRFYAPRVSPTSRSQTHARMQGVHTHLLAWSLQQKRMGRPASPSLKARWLEKARRVTITC</sequence>
<feature type="region of interest" description="Disordered" evidence="1">
    <location>
        <begin position="1"/>
        <end position="64"/>
    </location>
</feature>
<evidence type="ECO:0000313" key="3">
    <source>
        <dbReference type="Proteomes" id="UP001215598"/>
    </source>
</evidence>
<gene>
    <name evidence="2" type="ORF">B0H16DRAFT_1473888</name>
</gene>
<evidence type="ECO:0000313" key="2">
    <source>
        <dbReference type="EMBL" id="KAJ7721360.1"/>
    </source>
</evidence>
<accession>A0AAD7HIA1</accession>
<dbReference type="AlphaFoldDB" id="A0AAD7HIA1"/>
<feature type="compositionally biased region" description="Basic and acidic residues" evidence="1">
    <location>
        <begin position="1"/>
        <end position="46"/>
    </location>
</feature>
<keyword evidence="3" id="KW-1185">Reference proteome</keyword>
<evidence type="ECO:0000256" key="1">
    <source>
        <dbReference type="SAM" id="MobiDB-lite"/>
    </source>
</evidence>
<proteinExistence type="predicted"/>
<feature type="non-terminal residue" evidence="2">
    <location>
        <position position="1"/>
    </location>
</feature>